<sequence length="285" mass="31368">MSIDISPGQFITSPDGIKIWAAACGNPLKPAVVFIHGFACTADAFDKQYTDPTMLEKLYIIRYDVRGCGRSERPLNEDAYSSGRQADDFKAVIDAYKVTKPFVATWATGGFVPANVIAKYGPESLAGHIMMGSIPHSNMHGEVANPAVLGLISGIRTEDVALFAKVLSDFVFSYVSPKFKLPYDVYAKWLGGAAPSAPIIRQFIMLERIQDDTSAIMKIADRFPHIAIQGEDDQHLIAEKLEKWMKDHLAQSEFHLLPGVGHAPFYEAPEVTNKLILGFVDKYSA</sequence>
<dbReference type="SUPFAM" id="SSF53474">
    <property type="entry name" value="alpha/beta-Hydrolases"/>
    <property type="match status" value="1"/>
</dbReference>
<evidence type="ECO:0000313" key="3">
    <source>
        <dbReference type="Proteomes" id="UP000799118"/>
    </source>
</evidence>
<gene>
    <name evidence="2" type="ORF">BT96DRAFT_1008026</name>
</gene>
<evidence type="ECO:0000313" key="2">
    <source>
        <dbReference type="EMBL" id="KAE9384493.1"/>
    </source>
</evidence>
<dbReference type="GO" id="GO:0016020">
    <property type="term" value="C:membrane"/>
    <property type="evidence" value="ECO:0007669"/>
    <property type="project" value="TreeGrafter"/>
</dbReference>
<dbReference type="OrthoDB" id="408373at2759"/>
<dbReference type="InterPro" id="IPR050266">
    <property type="entry name" value="AB_hydrolase_sf"/>
</dbReference>
<dbReference type="EMBL" id="ML770135">
    <property type="protein sequence ID" value="KAE9384493.1"/>
    <property type="molecule type" value="Genomic_DNA"/>
</dbReference>
<feature type="domain" description="AB hydrolase-1" evidence="1">
    <location>
        <begin position="32"/>
        <end position="273"/>
    </location>
</feature>
<name>A0A6A4GGL5_9AGAR</name>
<dbReference type="Pfam" id="PF12697">
    <property type="entry name" value="Abhydrolase_6"/>
    <property type="match status" value="1"/>
</dbReference>
<dbReference type="PANTHER" id="PTHR43798:SF5">
    <property type="entry name" value="MONOACYLGLYCEROL LIPASE ABHD6"/>
    <property type="match status" value="1"/>
</dbReference>
<keyword evidence="3" id="KW-1185">Reference proteome</keyword>
<dbReference type="GO" id="GO:0046464">
    <property type="term" value="P:acylglycerol catabolic process"/>
    <property type="evidence" value="ECO:0007669"/>
    <property type="project" value="TreeGrafter"/>
</dbReference>
<dbReference type="InterPro" id="IPR000073">
    <property type="entry name" value="AB_hydrolase_1"/>
</dbReference>
<dbReference type="Proteomes" id="UP000799118">
    <property type="component" value="Unassembled WGS sequence"/>
</dbReference>
<evidence type="ECO:0000259" key="1">
    <source>
        <dbReference type="Pfam" id="PF12697"/>
    </source>
</evidence>
<dbReference type="PANTHER" id="PTHR43798">
    <property type="entry name" value="MONOACYLGLYCEROL LIPASE"/>
    <property type="match status" value="1"/>
</dbReference>
<dbReference type="GO" id="GO:0047372">
    <property type="term" value="F:monoacylglycerol lipase activity"/>
    <property type="evidence" value="ECO:0007669"/>
    <property type="project" value="TreeGrafter"/>
</dbReference>
<dbReference type="Gene3D" id="3.40.50.1820">
    <property type="entry name" value="alpha/beta hydrolase"/>
    <property type="match status" value="1"/>
</dbReference>
<organism evidence="2 3">
    <name type="scientific">Gymnopus androsaceus JB14</name>
    <dbReference type="NCBI Taxonomy" id="1447944"/>
    <lineage>
        <taxon>Eukaryota</taxon>
        <taxon>Fungi</taxon>
        <taxon>Dikarya</taxon>
        <taxon>Basidiomycota</taxon>
        <taxon>Agaricomycotina</taxon>
        <taxon>Agaricomycetes</taxon>
        <taxon>Agaricomycetidae</taxon>
        <taxon>Agaricales</taxon>
        <taxon>Marasmiineae</taxon>
        <taxon>Omphalotaceae</taxon>
        <taxon>Gymnopus</taxon>
    </lineage>
</organism>
<protein>
    <submittedName>
        <fullName evidence="2">Alpha/beta-hydrolase</fullName>
    </submittedName>
</protein>
<proteinExistence type="predicted"/>
<accession>A0A6A4GGL5</accession>
<dbReference type="InterPro" id="IPR029058">
    <property type="entry name" value="AB_hydrolase_fold"/>
</dbReference>
<reference evidence="2" key="1">
    <citation type="journal article" date="2019" name="Environ. Microbiol.">
        <title>Fungal ecological strategies reflected in gene transcription - a case study of two litter decomposers.</title>
        <authorList>
            <person name="Barbi F."/>
            <person name="Kohler A."/>
            <person name="Barry K."/>
            <person name="Baskaran P."/>
            <person name="Daum C."/>
            <person name="Fauchery L."/>
            <person name="Ihrmark K."/>
            <person name="Kuo A."/>
            <person name="LaButti K."/>
            <person name="Lipzen A."/>
            <person name="Morin E."/>
            <person name="Grigoriev I.V."/>
            <person name="Henrissat B."/>
            <person name="Lindahl B."/>
            <person name="Martin F."/>
        </authorList>
    </citation>
    <scope>NUCLEOTIDE SEQUENCE</scope>
    <source>
        <strain evidence="2">JB14</strain>
    </source>
</reference>
<dbReference type="AlphaFoldDB" id="A0A6A4GGL5"/>